<dbReference type="Pfam" id="PF12796">
    <property type="entry name" value="Ank_2"/>
    <property type="match status" value="1"/>
</dbReference>
<evidence type="ECO:0000256" key="3">
    <source>
        <dbReference type="SAM" id="MobiDB-lite"/>
    </source>
</evidence>
<feature type="repeat" description="ANK" evidence="2">
    <location>
        <begin position="188"/>
        <end position="220"/>
    </location>
</feature>
<accession>A0ABQ9DRX6</accession>
<gene>
    <name evidence="4" type="ORF">WISP_13495</name>
</gene>
<keyword evidence="1" id="KW-0446">Lipid-binding</keyword>
<feature type="region of interest" description="Disordered" evidence="3">
    <location>
        <begin position="1"/>
        <end position="30"/>
    </location>
</feature>
<name>A0ABQ9DRX6_9PASS</name>
<protein>
    <recommendedName>
        <fullName evidence="6">Acyl-CoA-binding domain-containing protein 6</fullName>
    </recommendedName>
</protein>
<dbReference type="PROSITE" id="PS50088">
    <property type="entry name" value="ANK_REPEAT"/>
    <property type="match status" value="2"/>
</dbReference>
<sequence length="308" mass="33351">MEPGGTEPRGICGKSGWEVSQREGPGNAGRAQVAKKAKGILACISNGVATRSGAGAATLCWALARLHMEFWVQGGLESPGGYQPSPSHAGIRCCSEETRPQLESTGLQTASLASVESQAIEDPKLQDGFLKREEDKNIFDYCRENNIDYVTKAIQSKKVDVNVTDEEGDFQGIPCKFAILNQERLIETGRALLHWACDRGHKELVSVLLQHSADVNIQADEEFGVGTVLSMDQRLYPQSLPLPSDMGDGEGQTALHYAATCEFLDIVELLLQSGADPRLRDQEGCLPEEVTDSKAITSALQQHITGEP</sequence>
<evidence type="ECO:0000256" key="2">
    <source>
        <dbReference type="PROSITE-ProRule" id="PRU00023"/>
    </source>
</evidence>
<dbReference type="PANTHER" id="PTHR24119">
    <property type="entry name" value="ACYL-COA-BINDING DOMAIN-CONTAINING PROTEIN 6"/>
    <property type="match status" value="1"/>
</dbReference>
<dbReference type="Gene3D" id="1.25.40.20">
    <property type="entry name" value="Ankyrin repeat-containing domain"/>
    <property type="match status" value="1"/>
</dbReference>
<dbReference type="InterPro" id="IPR036770">
    <property type="entry name" value="Ankyrin_rpt-contain_sf"/>
</dbReference>
<keyword evidence="5" id="KW-1185">Reference proteome</keyword>
<dbReference type="InterPro" id="IPR002110">
    <property type="entry name" value="Ankyrin_rpt"/>
</dbReference>
<evidence type="ECO:0000313" key="4">
    <source>
        <dbReference type="EMBL" id="KAJ7426708.1"/>
    </source>
</evidence>
<proteinExistence type="predicted"/>
<evidence type="ECO:0000256" key="1">
    <source>
        <dbReference type="ARBA" id="ARBA00023121"/>
    </source>
</evidence>
<dbReference type="SMART" id="SM00248">
    <property type="entry name" value="ANK"/>
    <property type="match status" value="2"/>
</dbReference>
<dbReference type="PRINTS" id="PR01415">
    <property type="entry name" value="ANKYRIN"/>
</dbReference>
<organism evidence="4 5">
    <name type="scientific">Willisornis vidua</name>
    <name type="common">Xingu scale-backed antbird</name>
    <dbReference type="NCBI Taxonomy" id="1566151"/>
    <lineage>
        <taxon>Eukaryota</taxon>
        <taxon>Metazoa</taxon>
        <taxon>Chordata</taxon>
        <taxon>Craniata</taxon>
        <taxon>Vertebrata</taxon>
        <taxon>Euteleostomi</taxon>
        <taxon>Archelosauria</taxon>
        <taxon>Archosauria</taxon>
        <taxon>Dinosauria</taxon>
        <taxon>Saurischia</taxon>
        <taxon>Theropoda</taxon>
        <taxon>Coelurosauria</taxon>
        <taxon>Aves</taxon>
        <taxon>Neognathae</taxon>
        <taxon>Neoaves</taxon>
        <taxon>Telluraves</taxon>
        <taxon>Australaves</taxon>
        <taxon>Passeriformes</taxon>
        <taxon>Thamnophilidae</taxon>
        <taxon>Willisornis</taxon>
    </lineage>
</organism>
<evidence type="ECO:0008006" key="6">
    <source>
        <dbReference type="Google" id="ProtNLM"/>
    </source>
</evidence>
<keyword evidence="2" id="KW-0040">ANK repeat</keyword>
<feature type="repeat" description="ANK" evidence="2">
    <location>
        <begin position="250"/>
        <end position="282"/>
    </location>
</feature>
<reference evidence="4" key="1">
    <citation type="submission" date="2019-10" db="EMBL/GenBank/DDBJ databases">
        <authorList>
            <person name="Soares A.E.R."/>
            <person name="Aleixo A."/>
            <person name="Schneider P."/>
            <person name="Miyaki C.Y."/>
            <person name="Schneider M.P."/>
            <person name="Mello C."/>
            <person name="Vasconcelos A.T.R."/>
        </authorList>
    </citation>
    <scope>NUCLEOTIDE SEQUENCE</scope>
    <source>
        <tissue evidence="4">Muscle</tissue>
    </source>
</reference>
<evidence type="ECO:0000313" key="5">
    <source>
        <dbReference type="Proteomes" id="UP001145742"/>
    </source>
</evidence>
<dbReference type="PANTHER" id="PTHR24119:SF0">
    <property type="entry name" value="ACYL-COA-BINDING DOMAIN-CONTAINING PROTEIN 6"/>
    <property type="match status" value="1"/>
</dbReference>
<dbReference type="SUPFAM" id="SSF48403">
    <property type="entry name" value="Ankyrin repeat"/>
    <property type="match status" value="1"/>
</dbReference>
<dbReference type="Proteomes" id="UP001145742">
    <property type="component" value="Unassembled WGS sequence"/>
</dbReference>
<dbReference type="PROSITE" id="PS50297">
    <property type="entry name" value="ANK_REP_REGION"/>
    <property type="match status" value="2"/>
</dbReference>
<comment type="caution">
    <text evidence="4">The sequence shown here is derived from an EMBL/GenBank/DDBJ whole genome shotgun (WGS) entry which is preliminary data.</text>
</comment>
<dbReference type="EMBL" id="WHWB01032156">
    <property type="protein sequence ID" value="KAJ7426708.1"/>
    <property type="molecule type" value="Genomic_DNA"/>
</dbReference>